<dbReference type="InParanoid" id="A0A409WBH6"/>
<accession>A0A409WBH6</accession>
<dbReference type="EMBL" id="NHYE01005223">
    <property type="protein sequence ID" value="PPQ75839.1"/>
    <property type="molecule type" value="Genomic_DNA"/>
</dbReference>
<feature type="region of interest" description="Disordered" evidence="1">
    <location>
        <begin position="115"/>
        <end position="150"/>
    </location>
</feature>
<dbReference type="AlphaFoldDB" id="A0A409WBH6"/>
<sequence>EAFVHLVAALDIRAHTNYRSVRLTALPLTYGKRFPASGGSPDQGTLLHDFFVKSPDIPGPYFVGYCGETYVDYADIIQLGDEGCFPVIKVVESARGQGRAMLPQVSCARQEAQAPVEVDEDEAGHDDAEVDADREANEGGELGEGEEDEIWSRTVSVARTHVVQYRRTPCVQTRDGCWIVRVACSDGDATE</sequence>
<dbReference type="Proteomes" id="UP000284706">
    <property type="component" value="Unassembled WGS sequence"/>
</dbReference>
<evidence type="ECO:0000256" key="1">
    <source>
        <dbReference type="SAM" id="MobiDB-lite"/>
    </source>
</evidence>
<comment type="caution">
    <text evidence="2">The sequence shown here is derived from an EMBL/GenBank/DDBJ whole genome shotgun (WGS) entry which is preliminary data.</text>
</comment>
<name>A0A409WBH6_9AGAR</name>
<proteinExistence type="predicted"/>
<feature type="compositionally biased region" description="Basic and acidic residues" evidence="1">
    <location>
        <begin position="125"/>
        <end position="137"/>
    </location>
</feature>
<keyword evidence="3" id="KW-1185">Reference proteome</keyword>
<organism evidence="2 3">
    <name type="scientific">Gymnopilus dilepis</name>
    <dbReference type="NCBI Taxonomy" id="231916"/>
    <lineage>
        <taxon>Eukaryota</taxon>
        <taxon>Fungi</taxon>
        <taxon>Dikarya</taxon>
        <taxon>Basidiomycota</taxon>
        <taxon>Agaricomycotina</taxon>
        <taxon>Agaricomycetes</taxon>
        <taxon>Agaricomycetidae</taxon>
        <taxon>Agaricales</taxon>
        <taxon>Agaricineae</taxon>
        <taxon>Hymenogastraceae</taxon>
        <taxon>Gymnopilus</taxon>
    </lineage>
</organism>
<feature type="non-terminal residue" evidence="2">
    <location>
        <position position="1"/>
    </location>
</feature>
<protein>
    <submittedName>
        <fullName evidence="2">Uncharacterized protein</fullName>
    </submittedName>
</protein>
<evidence type="ECO:0000313" key="2">
    <source>
        <dbReference type="EMBL" id="PPQ75839.1"/>
    </source>
</evidence>
<gene>
    <name evidence="2" type="ORF">CVT26_001133</name>
</gene>
<reference evidence="2 3" key="1">
    <citation type="journal article" date="2018" name="Evol. Lett.">
        <title>Horizontal gene cluster transfer increased hallucinogenic mushroom diversity.</title>
        <authorList>
            <person name="Reynolds H.T."/>
            <person name="Vijayakumar V."/>
            <person name="Gluck-Thaler E."/>
            <person name="Korotkin H.B."/>
            <person name="Matheny P.B."/>
            <person name="Slot J.C."/>
        </authorList>
    </citation>
    <scope>NUCLEOTIDE SEQUENCE [LARGE SCALE GENOMIC DNA]</scope>
    <source>
        <strain evidence="2 3">SRW20</strain>
    </source>
</reference>
<evidence type="ECO:0000313" key="3">
    <source>
        <dbReference type="Proteomes" id="UP000284706"/>
    </source>
</evidence>